<proteinExistence type="predicted"/>
<comment type="caution">
    <text evidence="3">The sequence shown here is derived from an EMBL/GenBank/DDBJ whole genome shotgun (WGS) entry which is preliminary data.</text>
</comment>
<keyword evidence="2" id="KW-0732">Signal</keyword>
<evidence type="ECO:0008006" key="5">
    <source>
        <dbReference type="Google" id="ProtNLM"/>
    </source>
</evidence>
<name>A0A6A8DFH6_9BACI</name>
<evidence type="ECO:0000256" key="1">
    <source>
        <dbReference type="SAM" id="Phobius"/>
    </source>
</evidence>
<keyword evidence="1" id="KW-1133">Transmembrane helix</keyword>
<keyword evidence="4" id="KW-1185">Reference proteome</keyword>
<dbReference type="SUPFAM" id="SSF110296">
    <property type="entry name" value="Oligoxyloglucan reducing end-specific cellobiohydrolase"/>
    <property type="match status" value="1"/>
</dbReference>
<dbReference type="RefSeq" id="WP_153738080.1">
    <property type="nucleotide sequence ID" value="NZ_WJNG01000016.1"/>
</dbReference>
<dbReference type="CDD" id="cd15482">
    <property type="entry name" value="Sialidase_non-viral"/>
    <property type="match status" value="1"/>
</dbReference>
<sequence length="385" mass="43272">MKKTSLSLLTSFILFFPLDVFAHGEEEHASEATINYWSYGLAISLILLIIFLALYVLAKRKVGNLSLKNQADRQNHKSLLKRSNIYKWITILTGVLSIFFIIMVNVDSDNIEEKQISFQHIHGLGYTSDGEELYVPSHDGLKVYTHGSWTTHTVGEKHDYMGFSMYKNGFYSSGHPAPNSDLADPLGIVKSTDSGETIEILDLYEEIDFHWMTVGYETKDIYVFNPSENSRMEQPGFYYSTDETKTWNQAALNGIEGQATSLAAHPTEKGTVVLGTVEGVFLSTDYGNNFEKLSLEEAVSAVSFGHESNLLVGTQTNRNLYQINISTNEVSQLTIPNLDEDFIRFVKQNPINKEELVFSTDKRDIYFSNDGGKTWSLSVDDGVAK</sequence>
<dbReference type="EMBL" id="WJNG01000016">
    <property type="protein sequence ID" value="MRH44465.1"/>
    <property type="molecule type" value="Genomic_DNA"/>
</dbReference>
<keyword evidence="1" id="KW-0812">Transmembrane</keyword>
<dbReference type="NCBIfam" id="NF045728">
    <property type="entry name" value="glycosyl_F510_1955"/>
    <property type="match status" value="1"/>
</dbReference>
<gene>
    <name evidence="3" type="ORF">GH741_17615</name>
</gene>
<dbReference type="InterPro" id="IPR054817">
    <property type="entry name" value="Glycosyl_F510_1955-like"/>
</dbReference>
<feature type="signal peptide" evidence="2">
    <location>
        <begin position="1"/>
        <end position="22"/>
    </location>
</feature>
<dbReference type="InterPro" id="IPR015943">
    <property type="entry name" value="WD40/YVTN_repeat-like_dom_sf"/>
</dbReference>
<reference evidence="3" key="1">
    <citation type="submission" date="2019-11" db="EMBL/GenBank/DDBJ databases">
        <authorList>
            <person name="Li J."/>
        </authorList>
    </citation>
    <scope>NUCLEOTIDE SEQUENCE</scope>
    <source>
        <strain evidence="3">B6B</strain>
    </source>
</reference>
<dbReference type="Gene3D" id="2.130.10.10">
    <property type="entry name" value="YVTN repeat-like/Quinoprotein amine dehydrogenase"/>
    <property type="match status" value="1"/>
</dbReference>
<dbReference type="OrthoDB" id="9764804at2"/>
<dbReference type="AlphaFoldDB" id="A0A6A8DFH6"/>
<evidence type="ECO:0000256" key="2">
    <source>
        <dbReference type="SAM" id="SignalP"/>
    </source>
</evidence>
<protein>
    <recommendedName>
        <fullName evidence="5">Glycosyl hydrolase</fullName>
    </recommendedName>
</protein>
<feature type="transmembrane region" description="Helical" evidence="1">
    <location>
        <begin position="85"/>
        <end position="106"/>
    </location>
</feature>
<accession>A0A6A8DFH6</accession>
<dbReference type="Proteomes" id="UP000799092">
    <property type="component" value="Unassembled WGS sequence"/>
</dbReference>
<keyword evidence="1" id="KW-0472">Membrane</keyword>
<feature type="transmembrane region" description="Helical" evidence="1">
    <location>
        <begin position="34"/>
        <end position="58"/>
    </location>
</feature>
<evidence type="ECO:0000313" key="4">
    <source>
        <dbReference type="Proteomes" id="UP000799092"/>
    </source>
</evidence>
<organism evidence="3 4">
    <name type="scientific">Aquibacillus halophilus</name>
    <dbReference type="NCBI Taxonomy" id="930132"/>
    <lineage>
        <taxon>Bacteria</taxon>
        <taxon>Bacillati</taxon>
        <taxon>Bacillota</taxon>
        <taxon>Bacilli</taxon>
        <taxon>Bacillales</taxon>
        <taxon>Bacillaceae</taxon>
        <taxon>Aquibacillus</taxon>
    </lineage>
</organism>
<evidence type="ECO:0000313" key="3">
    <source>
        <dbReference type="EMBL" id="MRH44465.1"/>
    </source>
</evidence>
<feature type="chain" id="PRO_5025645228" description="Glycosyl hydrolase" evidence="2">
    <location>
        <begin position="23"/>
        <end position="385"/>
    </location>
</feature>